<dbReference type="EMBL" id="CP042997">
    <property type="protein sequence ID" value="QEH36464.1"/>
    <property type="molecule type" value="Genomic_DNA"/>
</dbReference>
<dbReference type="OrthoDB" id="6101375at2"/>
<dbReference type="InterPro" id="IPR023214">
    <property type="entry name" value="HAD_sf"/>
</dbReference>
<name>A0A5B9W8A5_9BACT</name>
<keyword evidence="3" id="KW-1185">Reference proteome</keyword>
<evidence type="ECO:0000256" key="1">
    <source>
        <dbReference type="ARBA" id="ARBA00022801"/>
    </source>
</evidence>
<dbReference type="InterPro" id="IPR023198">
    <property type="entry name" value="PGP-like_dom2"/>
</dbReference>
<dbReference type="InterPro" id="IPR051540">
    <property type="entry name" value="S-2-haloacid_dehalogenase"/>
</dbReference>
<dbReference type="GO" id="GO:0016787">
    <property type="term" value="F:hydrolase activity"/>
    <property type="evidence" value="ECO:0007669"/>
    <property type="project" value="UniProtKB-KW"/>
</dbReference>
<dbReference type="Pfam" id="PF00702">
    <property type="entry name" value="Hydrolase"/>
    <property type="match status" value="1"/>
</dbReference>
<dbReference type="InterPro" id="IPR036412">
    <property type="entry name" value="HAD-like_sf"/>
</dbReference>
<reference evidence="2 3" key="1">
    <citation type="submission" date="2019-08" db="EMBL/GenBank/DDBJ databases">
        <title>Deep-cultivation of Planctomycetes and their phenomic and genomic characterization uncovers novel biology.</title>
        <authorList>
            <person name="Wiegand S."/>
            <person name="Jogler M."/>
            <person name="Boedeker C."/>
            <person name="Pinto D."/>
            <person name="Vollmers J."/>
            <person name="Rivas-Marin E."/>
            <person name="Kohn T."/>
            <person name="Peeters S.H."/>
            <person name="Heuer A."/>
            <person name="Rast P."/>
            <person name="Oberbeckmann S."/>
            <person name="Bunk B."/>
            <person name="Jeske O."/>
            <person name="Meyerdierks A."/>
            <person name="Storesund J.E."/>
            <person name="Kallscheuer N."/>
            <person name="Luecker S."/>
            <person name="Lage O.M."/>
            <person name="Pohl T."/>
            <person name="Merkel B.J."/>
            <person name="Hornburger P."/>
            <person name="Mueller R.-W."/>
            <person name="Bruemmer F."/>
            <person name="Labrenz M."/>
            <person name="Spormann A.M."/>
            <person name="Op den Camp H."/>
            <person name="Overmann J."/>
            <person name="Amann R."/>
            <person name="Jetten M.S.M."/>
            <person name="Mascher T."/>
            <person name="Medema M.H."/>
            <person name="Devos D.P."/>
            <person name="Kaster A.-K."/>
            <person name="Ovreas L."/>
            <person name="Rohde M."/>
            <person name="Galperin M.Y."/>
            <person name="Jogler C."/>
        </authorList>
    </citation>
    <scope>NUCLEOTIDE SEQUENCE [LARGE SCALE GENOMIC DNA]</scope>
    <source>
        <strain evidence="2 3">OJF2</strain>
    </source>
</reference>
<dbReference type="SUPFAM" id="SSF56784">
    <property type="entry name" value="HAD-like"/>
    <property type="match status" value="1"/>
</dbReference>
<evidence type="ECO:0000313" key="2">
    <source>
        <dbReference type="EMBL" id="QEH36464.1"/>
    </source>
</evidence>
<dbReference type="PANTHER" id="PTHR43316">
    <property type="entry name" value="HYDROLASE, HALOACID DELAHOGENASE-RELATED"/>
    <property type="match status" value="1"/>
</dbReference>
<proteinExistence type="predicted"/>
<accession>A0A5B9W8A5</accession>
<dbReference type="KEGG" id="agv:OJF2_50280"/>
<dbReference type="RefSeq" id="WP_148596149.1">
    <property type="nucleotide sequence ID" value="NZ_CP042997.1"/>
</dbReference>
<dbReference type="AlphaFoldDB" id="A0A5B9W8A5"/>
<dbReference type="Proteomes" id="UP000324233">
    <property type="component" value="Chromosome"/>
</dbReference>
<organism evidence="2 3">
    <name type="scientific">Aquisphaera giovannonii</name>
    <dbReference type="NCBI Taxonomy" id="406548"/>
    <lineage>
        <taxon>Bacteria</taxon>
        <taxon>Pseudomonadati</taxon>
        <taxon>Planctomycetota</taxon>
        <taxon>Planctomycetia</taxon>
        <taxon>Isosphaerales</taxon>
        <taxon>Isosphaeraceae</taxon>
        <taxon>Aquisphaera</taxon>
    </lineage>
</organism>
<dbReference type="PANTHER" id="PTHR43316:SF8">
    <property type="entry name" value="HAD FAMILY HYDROLASE"/>
    <property type="match status" value="1"/>
</dbReference>
<evidence type="ECO:0000313" key="3">
    <source>
        <dbReference type="Proteomes" id="UP000324233"/>
    </source>
</evidence>
<dbReference type="Gene3D" id="1.10.150.240">
    <property type="entry name" value="Putative phosphatase, domain 2"/>
    <property type="match status" value="1"/>
</dbReference>
<evidence type="ECO:0008006" key="4">
    <source>
        <dbReference type="Google" id="ProtNLM"/>
    </source>
</evidence>
<gene>
    <name evidence="2" type="ORF">OJF2_50280</name>
</gene>
<sequence length="233" mass="25843">MERIIIFDGDDTLWSTMPLYDIAKARFARLVADLIPAADEAIRRLDEVDHANVARLGFNTERFPGSMVETYRVLCRETGSRPKPEIEAQLLEAGRAVFTSAVVAYPDAAACLARLAPRFRIVLATKGDPTVQAFRIEQSGFGHFFADIRILPEKTDRQFRDIVSAYGIADAAGWSIGNSVRSDINPALRAGLSAILIPRSTWQYEDESPLLSPRLFVRDSLAEAADLIIEMSD</sequence>
<protein>
    <recommendedName>
        <fullName evidence="4">HAD family hydrolase</fullName>
    </recommendedName>
</protein>
<dbReference type="Gene3D" id="3.40.50.1000">
    <property type="entry name" value="HAD superfamily/HAD-like"/>
    <property type="match status" value="1"/>
</dbReference>
<keyword evidence="1" id="KW-0378">Hydrolase</keyword>